<proteinExistence type="predicted"/>
<organism evidence="1 2">
    <name type="scientific">Candidatus Nitrospira inopinata</name>
    <dbReference type="NCBI Taxonomy" id="1715989"/>
    <lineage>
        <taxon>Bacteria</taxon>
        <taxon>Pseudomonadati</taxon>
        <taxon>Nitrospirota</taxon>
        <taxon>Nitrospiria</taxon>
        <taxon>Nitrospirales</taxon>
        <taxon>Nitrospiraceae</taxon>
        <taxon>Nitrospira</taxon>
    </lineage>
</organism>
<protein>
    <submittedName>
        <fullName evidence="1">Uncharacterized protein</fullName>
    </submittedName>
</protein>
<sequence length="45" mass="4969">MNGPSPRDTAVEAWGLEREWGQEWALGIKPKALTIKKTPQMSDGS</sequence>
<name>A0A0S4KMM0_9BACT</name>
<dbReference type="STRING" id="1715989.NITINOP_0632"/>
<dbReference type="AlphaFoldDB" id="A0A0S4KMM0"/>
<dbReference type="Proteomes" id="UP000066284">
    <property type="component" value="Chromosome 1"/>
</dbReference>
<evidence type="ECO:0000313" key="1">
    <source>
        <dbReference type="EMBL" id="CUQ65607.1"/>
    </source>
</evidence>
<accession>A0A0S4KMM0</accession>
<dbReference type="EMBL" id="LN885086">
    <property type="protein sequence ID" value="CUQ65607.1"/>
    <property type="molecule type" value="Genomic_DNA"/>
</dbReference>
<reference evidence="2" key="1">
    <citation type="submission" date="2015-09" db="EMBL/GenBank/DDBJ databases">
        <authorList>
            <person name="Daims H."/>
        </authorList>
    </citation>
    <scope>NUCLEOTIDE SEQUENCE [LARGE SCALE GENOMIC DNA]</scope>
</reference>
<evidence type="ECO:0000313" key="2">
    <source>
        <dbReference type="Proteomes" id="UP000066284"/>
    </source>
</evidence>
<dbReference type="KEGG" id="nio:NITINOP_0632"/>
<gene>
    <name evidence="1" type="ORF">NITINOP_0632</name>
</gene>
<keyword evidence="2" id="KW-1185">Reference proteome</keyword>